<organism evidence="4 5">
    <name type="scientific">Acetobacter oeni</name>
    <dbReference type="NCBI Taxonomy" id="304077"/>
    <lineage>
        <taxon>Bacteria</taxon>
        <taxon>Pseudomonadati</taxon>
        <taxon>Pseudomonadota</taxon>
        <taxon>Alphaproteobacteria</taxon>
        <taxon>Acetobacterales</taxon>
        <taxon>Acetobacteraceae</taxon>
        <taxon>Acetobacter</taxon>
    </lineage>
</organism>
<feature type="region of interest" description="Disordered" evidence="3">
    <location>
        <begin position="1"/>
        <end position="22"/>
    </location>
</feature>
<evidence type="ECO:0000313" key="5">
    <source>
        <dbReference type="Proteomes" id="UP000321746"/>
    </source>
</evidence>
<sequence>MCPDIDQTPMPRLMPPLPARPAARSTRPDFIRLIPALLATLCFLPPPAALAAPAGSPISSNDTASTESPGLIDSDLFALHAQSTFVWQGNDGFHAPYSGSQSLGRSARGAETWDLTLYAGLHPWKGSEIWVNGEVDQGFGIGNTLGIAGFPSGEAYKIGRATPYFRIQRAFWRQTINLGGPQELENADLDLFSEPQSENRLVITAGKFAVTDLYDSNSYAHDPRADFLNWSVIDTGTYDYAADSWGYSAGAVVEWYQGRWTLRSGGFLMSEVPNSPDLDTSFHQFQIDEELEERHTIGGKPGKIIVTAFVSHARMADLATATRLAKQTGQAADDALVRHFANRPGISLTVEQTLTRDLAAFLRAGWSDGRYEAYEFTDIDRTLAGGLSLDGTRWQRARDHIGLAGVVNVASRQEKAYLAAGGTGLLAGDGKLPHPGAEHITELYYDVAIRALGHITLDYQWIGNPAYNRDRGPVSVFAIRLHAQI</sequence>
<dbReference type="EMBL" id="BJYG01000015">
    <property type="protein sequence ID" value="GEN63050.1"/>
    <property type="molecule type" value="Genomic_DNA"/>
</dbReference>
<comment type="caution">
    <text evidence="4">The sequence shown here is derived from an EMBL/GenBank/DDBJ whole genome shotgun (WGS) entry which is preliminary data.</text>
</comment>
<dbReference type="GO" id="GO:0016020">
    <property type="term" value="C:membrane"/>
    <property type="evidence" value="ECO:0007669"/>
    <property type="project" value="InterPro"/>
</dbReference>
<reference evidence="4 5" key="1">
    <citation type="submission" date="2019-07" db="EMBL/GenBank/DDBJ databases">
        <title>Whole genome shotgun sequence of Acetobacter oeni NBRC 105207.</title>
        <authorList>
            <person name="Hosoyama A."/>
            <person name="Uohara A."/>
            <person name="Ohji S."/>
            <person name="Ichikawa N."/>
        </authorList>
    </citation>
    <scope>NUCLEOTIDE SEQUENCE [LARGE SCALE GENOMIC DNA]</scope>
    <source>
        <strain evidence="4 5">NBRC 105207</strain>
    </source>
</reference>
<evidence type="ECO:0000313" key="4">
    <source>
        <dbReference type="EMBL" id="GEN63050.1"/>
    </source>
</evidence>
<dbReference type="Pfam" id="PF04966">
    <property type="entry name" value="OprB"/>
    <property type="match status" value="1"/>
</dbReference>
<dbReference type="GO" id="GO:0008643">
    <property type="term" value="P:carbohydrate transport"/>
    <property type="evidence" value="ECO:0007669"/>
    <property type="project" value="InterPro"/>
</dbReference>
<dbReference type="InterPro" id="IPR038673">
    <property type="entry name" value="OprB_sf"/>
</dbReference>
<accession>A0A511XJC1</accession>
<name>A0A511XJC1_9PROT</name>
<dbReference type="AlphaFoldDB" id="A0A511XJC1"/>
<gene>
    <name evidence="4" type="ORF">AOE01nite_12740</name>
</gene>
<dbReference type="InterPro" id="IPR007049">
    <property type="entry name" value="Carb-sel_porin_OprB"/>
</dbReference>
<protein>
    <submittedName>
        <fullName evidence="4">Uncharacterized protein</fullName>
    </submittedName>
</protein>
<dbReference type="Proteomes" id="UP000321746">
    <property type="component" value="Unassembled WGS sequence"/>
</dbReference>
<evidence type="ECO:0000256" key="1">
    <source>
        <dbReference type="ARBA" id="ARBA00008769"/>
    </source>
</evidence>
<evidence type="ECO:0000256" key="3">
    <source>
        <dbReference type="SAM" id="MobiDB-lite"/>
    </source>
</evidence>
<evidence type="ECO:0000256" key="2">
    <source>
        <dbReference type="RuleBase" id="RU363072"/>
    </source>
</evidence>
<proteinExistence type="inferred from homology"/>
<keyword evidence="5" id="KW-1185">Reference proteome</keyword>
<dbReference type="Gene3D" id="2.40.160.180">
    <property type="entry name" value="Carbohydrate-selective porin OprB"/>
    <property type="match status" value="1"/>
</dbReference>
<comment type="similarity">
    <text evidence="1 2">Belongs to the OprB family.</text>
</comment>
<dbReference type="GO" id="GO:0015288">
    <property type="term" value="F:porin activity"/>
    <property type="evidence" value="ECO:0007669"/>
    <property type="project" value="InterPro"/>
</dbReference>